<feature type="chain" id="PRO_5024381756" description="PKD domain-containing protein" evidence="1">
    <location>
        <begin position="23"/>
        <end position="204"/>
    </location>
</feature>
<dbReference type="InterPro" id="IPR013783">
    <property type="entry name" value="Ig-like_fold"/>
</dbReference>
<dbReference type="EMBL" id="PPSW01000001">
    <property type="protein sequence ID" value="TLX48942.1"/>
    <property type="molecule type" value="Genomic_DNA"/>
</dbReference>
<keyword evidence="1" id="KW-0732">Signal</keyword>
<dbReference type="InterPro" id="IPR022409">
    <property type="entry name" value="PKD/Chitinase_dom"/>
</dbReference>
<accession>A0A5R9Q887</accession>
<evidence type="ECO:0000313" key="4">
    <source>
        <dbReference type="Proteomes" id="UP000309186"/>
    </source>
</evidence>
<evidence type="ECO:0000256" key="1">
    <source>
        <dbReference type="SAM" id="SignalP"/>
    </source>
</evidence>
<dbReference type="CDD" id="cd00146">
    <property type="entry name" value="PKD"/>
    <property type="match status" value="1"/>
</dbReference>
<dbReference type="AlphaFoldDB" id="A0A5R9Q887"/>
<name>A0A5R9Q887_9GAMM</name>
<evidence type="ECO:0000259" key="2">
    <source>
        <dbReference type="PROSITE" id="PS50093"/>
    </source>
</evidence>
<reference evidence="3 4" key="1">
    <citation type="submission" date="2018-01" db="EMBL/GenBank/DDBJ databases">
        <title>Co-occurrence of chitin degradation, pigmentation and bioactivity in marine Pseudoalteromonas.</title>
        <authorList>
            <person name="Paulsen S."/>
            <person name="Gram L."/>
            <person name="Machado H."/>
        </authorList>
    </citation>
    <scope>NUCLEOTIDE SEQUENCE [LARGE SCALE GENOMIC DNA]</scope>
    <source>
        <strain evidence="3 4">S3663</strain>
    </source>
</reference>
<dbReference type="InterPro" id="IPR035986">
    <property type="entry name" value="PKD_dom_sf"/>
</dbReference>
<proteinExistence type="predicted"/>
<evidence type="ECO:0000313" key="3">
    <source>
        <dbReference type="EMBL" id="TLX48942.1"/>
    </source>
</evidence>
<feature type="domain" description="PKD" evidence="2">
    <location>
        <begin position="1"/>
        <end position="59"/>
    </location>
</feature>
<dbReference type="Pfam" id="PF18911">
    <property type="entry name" value="PKD_4"/>
    <property type="match status" value="1"/>
</dbReference>
<sequence length="204" mass="22307">MRALSSTALGLILSLSTPSVLSNEITAYQWDFGDGTTSSEANPNHEYQHPGFYQVTLKAFVNDKLSYSKQHLVDAVSPTIKKFIILGENTAKVGENLSFTTELETTQPLQLSYIWTTQEGNEHSGSRYSFTAEKTGTFELSVSGFFNGRKVTTDTLSYTVSVADTTPTPTTPTDKTKQSDGGGGSLFWVLPALFITGLRRKLKS</sequence>
<dbReference type="Proteomes" id="UP000309186">
    <property type="component" value="Unassembled WGS sequence"/>
</dbReference>
<protein>
    <recommendedName>
        <fullName evidence="2">PKD domain-containing protein</fullName>
    </recommendedName>
</protein>
<dbReference type="SUPFAM" id="SSF49299">
    <property type="entry name" value="PKD domain"/>
    <property type="match status" value="1"/>
</dbReference>
<dbReference type="OrthoDB" id="9773411at2"/>
<dbReference type="InterPro" id="IPR000601">
    <property type="entry name" value="PKD_dom"/>
</dbReference>
<dbReference type="PROSITE" id="PS50093">
    <property type="entry name" value="PKD"/>
    <property type="match status" value="1"/>
</dbReference>
<feature type="signal peptide" evidence="1">
    <location>
        <begin position="1"/>
        <end position="22"/>
    </location>
</feature>
<dbReference type="SMART" id="SM00089">
    <property type="entry name" value="PKD"/>
    <property type="match status" value="1"/>
</dbReference>
<gene>
    <name evidence="3" type="ORF">C1E24_00085</name>
</gene>
<comment type="caution">
    <text evidence="3">The sequence shown here is derived from an EMBL/GenBank/DDBJ whole genome shotgun (WGS) entry which is preliminary data.</text>
</comment>
<organism evidence="3 4">
    <name type="scientific">Pseudoalteromonas phenolica</name>
    <dbReference type="NCBI Taxonomy" id="161398"/>
    <lineage>
        <taxon>Bacteria</taxon>
        <taxon>Pseudomonadati</taxon>
        <taxon>Pseudomonadota</taxon>
        <taxon>Gammaproteobacteria</taxon>
        <taxon>Alteromonadales</taxon>
        <taxon>Pseudoalteromonadaceae</taxon>
        <taxon>Pseudoalteromonas</taxon>
    </lineage>
</organism>
<dbReference type="RefSeq" id="WP_138477612.1">
    <property type="nucleotide sequence ID" value="NZ_PPSW01000001.1"/>
</dbReference>
<dbReference type="Gene3D" id="2.60.40.10">
    <property type="entry name" value="Immunoglobulins"/>
    <property type="match status" value="1"/>
</dbReference>